<proteinExistence type="predicted"/>
<dbReference type="InterPro" id="IPR037523">
    <property type="entry name" value="VOC_core"/>
</dbReference>
<gene>
    <name evidence="2" type="ORF">HMPREF9336_01696</name>
</gene>
<dbReference type="InterPro" id="IPR004360">
    <property type="entry name" value="Glyas_Fos-R_dOase_dom"/>
</dbReference>
<keyword evidence="3" id="KW-1185">Reference proteome</keyword>
<feature type="domain" description="VOC" evidence="1">
    <location>
        <begin position="9"/>
        <end position="135"/>
    </location>
</feature>
<dbReference type="InterPro" id="IPR029068">
    <property type="entry name" value="Glyas_Bleomycin-R_OHBP_Dase"/>
</dbReference>
<evidence type="ECO:0000313" key="2">
    <source>
        <dbReference type="EMBL" id="EFV13445.1"/>
    </source>
</evidence>
<protein>
    <recommendedName>
        <fullName evidence="1">VOC domain-containing protein</fullName>
    </recommendedName>
</protein>
<dbReference type="eggNOG" id="COG2764">
    <property type="taxonomic scope" value="Bacteria"/>
</dbReference>
<dbReference type="SUPFAM" id="SSF54593">
    <property type="entry name" value="Glyoxalase/Bleomycin resistance protein/Dihydroxybiphenyl dioxygenase"/>
    <property type="match status" value="1"/>
</dbReference>
<name>E5XQC4_SEGRC</name>
<dbReference type="OrthoDB" id="9809391at2"/>
<dbReference type="PANTHER" id="PTHR34109">
    <property type="entry name" value="BNAUNNG04460D PROTEIN-RELATED"/>
    <property type="match status" value="1"/>
</dbReference>
<evidence type="ECO:0000259" key="1">
    <source>
        <dbReference type="PROSITE" id="PS51819"/>
    </source>
</evidence>
<reference evidence="2 3" key="1">
    <citation type="journal article" date="2011" name="Stand. Genomic Sci.">
        <title>High quality draft genome sequence of Segniliparus rugosus CDC 945(T)= (ATCC BAA-974(T)).</title>
        <authorList>
            <person name="Earl A.M."/>
            <person name="Desjardins C.A."/>
            <person name="Fitzgerald M.G."/>
            <person name="Arachchi H.M."/>
            <person name="Zeng Q."/>
            <person name="Mehta T."/>
            <person name="Griggs A."/>
            <person name="Birren B.W."/>
            <person name="Toney N.C."/>
            <person name="Carr J."/>
            <person name="Posey J."/>
            <person name="Butler W.R."/>
        </authorList>
    </citation>
    <scope>NUCLEOTIDE SEQUENCE [LARGE SCALE GENOMIC DNA]</scope>
    <source>
        <strain evidence="3">ATCC BAA-974 / DSM 45345 / CCUG 50838 / CIP 108380 / JCM 13579 / CDC 945</strain>
    </source>
</reference>
<organism evidence="2 3">
    <name type="scientific">Segniliparus rugosus (strain ATCC BAA-974 / DSM 45345 / CCUG 50838 / CIP 108380 / JCM 13579 / CDC 945)</name>
    <dbReference type="NCBI Taxonomy" id="679197"/>
    <lineage>
        <taxon>Bacteria</taxon>
        <taxon>Bacillati</taxon>
        <taxon>Actinomycetota</taxon>
        <taxon>Actinomycetes</taxon>
        <taxon>Mycobacteriales</taxon>
        <taxon>Segniliparaceae</taxon>
        <taxon>Segniliparus</taxon>
    </lineage>
</organism>
<dbReference type="EMBL" id="ACZI02000002">
    <property type="protein sequence ID" value="EFV13445.1"/>
    <property type="molecule type" value="Genomic_DNA"/>
</dbReference>
<dbReference type="RefSeq" id="WP_007469395.1">
    <property type="nucleotide sequence ID" value="NZ_KI391953.1"/>
</dbReference>
<dbReference type="AlphaFoldDB" id="E5XQC4"/>
<dbReference type="Gene3D" id="3.30.720.120">
    <property type="match status" value="1"/>
</dbReference>
<dbReference type="Pfam" id="PF00903">
    <property type="entry name" value="Glyoxalase"/>
    <property type="match status" value="1"/>
</dbReference>
<comment type="caution">
    <text evidence="2">The sequence shown here is derived from an EMBL/GenBank/DDBJ whole genome shotgun (WGS) entry which is preliminary data.</text>
</comment>
<dbReference type="Proteomes" id="UP000004816">
    <property type="component" value="Unassembled WGS sequence"/>
</dbReference>
<accession>E5XQC4</accession>
<dbReference type="PANTHER" id="PTHR34109:SF1">
    <property type="entry name" value="VOC DOMAIN-CONTAINING PROTEIN"/>
    <property type="match status" value="1"/>
</dbReference>
<sequence>MNQPPGRTSSAWPVLHYDDTDAALRFLTDGLGFREILVFRDEDGAVAGAELAWPGGGRLVLGSTAHKDSVHGHLPAGCNAVYLVTDDVDGVHRRAQAAGATILRPPHNTAFGPGREAYACAIGDPEGNIWTIGDYSGPP</sequence>
<dbReference type="HOGENOM" id="CLU_046006_11_1_11"/>
<evidence type="ECO:0000313" key="3">
    <source>
        <dbReference type="Proteomes" id="UP000004816"/>
    </source>
</evidence>
<dbReference type="Gene3D" id="3.30.720.110">
    <property type="match status" value="1"/>
</dbReference>
<dbReference type="PROSITE" id="PS51819">
    <property type="entry name" value="VOC"/>
    <property type="match status" value="1"/>
</dbReference>